<keyword evidence="26" id="KW-0812">Transmembrane</keyword>
<evidence type="ECO:0000256" key="4">
    <source>
        <dbReference type="ARBA" id="ARBA00004245"/>
    </source>
</evidence>
<dbReference type="InterPro" id="IPR000961">
    <property type="entry name" value="AGC-kinase_C"/>
</dbReference>
<evidence type="ECO:0000256" key="1">
    <source>
        <dbReference type="ARBA" id="ARBA00001946"/>
    </source>
</evidence>
<feature type="coiled-coil region" evidence="24">
    <location>
        <begin position="731"/>
        <end position="765"/>
    </location>
</feature>
<evidence type="ECO:0000256" key="24">
    <source>
        <dbReference type="SAM" id="Coils"/>
    </source>
</evidence>
<dbReference type="Gene3D" id="3.30.60.20">
    <property type="match status" value="1"/>
</dbReference>
<dbReference type="FunCoup" id="H2YZD5">
    <property type="interactions" value="142"/>
</dbReference>
<evidence type="ECO:0000256" key="16">
    <source>
        <dbReference type="ARBA" id="ARBA00022833"/>
    </source>
</evidence>
<evidence type="ECO:0000256" key="18">
    <source>
        <dbReference type="ARBA" id="ARBA00022842"/>
    </source>
</evidence>
<dbReference type="InterPro" id="IPR017441">
    <property type="entry name" value="Protein_kinase_ATP_BS"/>
</dbReference>
<accession>H2YZD5</accession>
<evidence type="ECO:0000259" key="29">
    <source>
        <dbReference type="PROSITE" id="PS51859"/>
    </source>
</evidence>
<keyword evidence="26" id="KW-1133">Transmembrane helix</keyword>
<dbReference type="InterPro" id="IPR000719">
    <property type="entry name" value="Prot_kinase_dom"/>
</dbReference>
<evidence type="ECO:0000259" key="28">
    <source>
        <dbReference type="PROSITE" id="PS51285"/>
    </source>
</evidence>
<dbReference type="Gene3D" id="1.20.5.340">
    <property type="match status" value="2"/>
</dbReference>
<proteinExistence type="inferred from homology"/>
<feature type="coiled-coil region" evidence="24">
    <location>
        <begin position="1110"/>
        <end position="1140"/>
    </location>
</feature>
<evidence type="ECO:0000256" key="10">
    <source>
        <dbReference type="ARBA" id="ARBA00022553"/>
    </source>
</evidence>
<evidence type="ECO:0000256" key="21">
    <source>
        <dbReference type="ARBA" id="ARBA00023212"/>
    </source>
</evidence>
<dbReference type="Gene3D" id="1.10.510.10">
    <property type="entry name" value="Transferase(Phosphotransferase) domain 1"/>
    <property type="match status" value="1"/>
</dbReference>
<dbReference type="PROSITE" id="PS00108">
    <property type="entry name" value="PROTEIN_KINASE_ST"/>
    <property type="match status" value="1"/>
</dbReference>
<dbReference type="GO" id="GO:0005856">
    <property type="term" value="C:cytoskeleton"/>
    <property type="evidence" value="ECO:0007669"/>
    <property type="project" value="UniProtKB-SubCell"/>
</dbReference>
<dbReference type="eggNOG" id="KOG0612">
    <property type="taxonomic scope" value="Eukaryota"/>
</dbReference>
<dbReference type="Pfam" id="PF00069">
    <property type="entry name" value="Pkinase"/>
    <property type="match status" value="1"/>
</dbReference>
<dbReference type="GO" id="GO:0008270">
    <property type="term" value="F:zinc ion binding"/>
    <property type="evidence" value="ECO:0007669"/>
    <property type="project" value="UniProtKB-KW"/>
</dbReference>
<keyword evidence="21" id="KW-0206">Cytoskeleton</keyword>
<feature type="domain" description="Protein kinase" evidence="27">
    <location>
        <begin position="78"/>
        <end position="340"/>
    </location>
</feature>
<dbReference type="CDD" id="cd01242">
    <property type="entry name" value="PH_ROCK"/>
    <property type="match status" value="1"/>
</dbReference>
<evidence type="ECO:0000256" key="6">
    <source>
        <dbReference type="ARBA" id="ARBA00012513"/>
    </source>
</evidence>
<evidence type="ECO:0000256" key="23">
    <source>
        <dbReference type="PROSITE-ProRule" id="PRU10141"/>
    </source>
</evidence>
<evidence type="ECO:0000256" key="22">
    <source>
        <dbReference type="PROSITE-ProRule" id="PRU01206"/>
    </source>
</evidence>
<evidence type="ECO:0000256" key="9">
    <source>
        <dbReference type="ARBA" id="ARBA00022527"/>
    </source>
</evidence>
<dbReference type="GO" id="GO:0005886">
    <property type="term" value="C:plasma membrane"/>
    <property type="evidence" value="ECO:0007669"/>
    <property type="project" value="UniProtKB-SubCell"/>
</dbReference>
<evidence type="ECO:0000256" key="13">
    <source>
        <dbReference type="ARBA" id="ARBA00022741"/>
    </source>
</evidence>
<dbReference type="GO" id="GO:0000281">
    <property type="term" value="P:mitotic cytokinesis"/>
    <property type="evidence" value="ECO:0007669"/>
    <property type="project" value="TreeGrafter"/>
</dbReference>
<feature type="domain" description="RhoBD" evidence="29">
    <location>
        <begin position="1032"/>
        <end position="1100"/>
    </location>
</feature>
<feature type="coiled-coil region" evidence="24">
    <location>
        <begin position="643"/>
        <end position="684"/>
    </location>
</feature>
<dbReference type="InterPro" id="IPR057529">
    <property type="entry name" value="MRCK/ROCK_PH"/>
</dbReference>
<dbReference type="FunFam" id="1.10.510.10:FF:000047">
    <property type="entry name" value="Rho-associated protein kinase 1"/>
    <property type="match status" value="1"/>
</dbReference>
<keyword evidence="17 23" id="KW-0067">ATP-binding</keyword>
<reference evidence="31" key="1">
    <citation type="submission" date="2003-08" db="EMBL/GenBank/DDBJ databases">
        <authorList>
            <person name="Birren B."/>
            <person name="Nusbaum C."/>
            <person name="Abebe A."/>
            <person name="Abouelleil A."/>
            <person name="Adekoya E."/>
            <person name="Ait-zahra M."/>
            <person name="Allen N."/>
            <person name="Allen T."/>
            <person name="An P."/>
            <person name="Anderson M."/>
            <person name="Anderson S."/>
            <person name="Arachchi H."/>
            <person name="Armbruster J."/>
            <person name="Bachantsang P."/>
            <person name="Baldwin J."/>
            <person name="Barry A."/>
            <person name="Bayul T."/>
            <person name="Blitshsteyn B."/>
            <person name="Bloom T."/>
            <person name="Blye J."/>
            <person name="Boguslavskiy L."/>
            <person name="Borowsky M."/>
            <person name="Boukhgalter B."/>
            <person name="Brunache A."/>
            <person name="Butler J."/>
            <person name="Calixte N."/>
            <person name="Calvo S."/>
            <person name="Camarata J."/>
            <person name="Campo K."/>
            <person name="Chang J."/>
            <person name="Cheshatsang Y."/>
            <person name="Citroen M."/>
            <person name="Collymore A."/>
            <person name="Considine T."/>
            <person name="Cook A."/>
            <person name="Cooke P."/>
            <person name="Corum B."/>
            <person name="Cuomo C."/>
            <person name="David R."/>
            <person name="Dawoe T."/>
            <person name="Degray S."/>
            <person name="Dodge S."/>
            <person name="Dooley K."/>
            <person name="Dorje P."/>
            <person name="Dorjee K."/>
            <person name="Dorris L."/>
            <person name="Duffey N."/>
            <person name="Dupes A."/>
            <person name="Elkins T."/>
            <person name="Engels R."/>
            <person name="Erickson J."/>
            <person name="Farina A."/>
            <person name="Faro S."/>
            <person name="Ferreira P."/>
            <person name="Fischer H."/>
            <person name="Fitzgerald M."/>
            <person name="Foley K."/>
            <person name="Gage D."/>
            <person name="Galagan J."/>
            <person name="Gearin G."/>
            <person name="Gnerre S."/>
            <person name="Gnirke A."/>
            <person name="Goyette A."/>
            <person name="Graham J."/>
            <person name="Grandbois E."/>
            <person name="Gyaltsen K."/>
            <person name="Hafez N."/>
            <person name="Hagopian D."/>
            <person name="Hagos B."/>
            <person name="Hall J."/>
            <person name="Hatcher B."/>
            <person name="Heller A."/>
            <person name="Higgins H."/>
            <person name="Honan T."/>
            <person name="Horn A."/>
            <person name="Houde N."/>
            <person name="Hughes L."/>
            <person name="Hulme W."/>
            <person name="Husby E."/>
            <person name="Iliev I."/>
            <person name="Jaffe D."/>
            <person name="Jones C."/>
            <person name="Kamal M."/>
            <person name="Kamat A."/>
            <person name="Kamvysselis M."/>
            <person name="Karlsson E."/>
            <person name="Kells C."/>
            <person name="Kieu A."/>
            <person name="Kisner P."/>
            <person name="Kodira C."/>
            <person name="Kulbokas E."/>
            <person name="Labutti K."/>
            <person name="Lama D."/>
            <person name="Landers T."/>
            <person name="Leger J."/>
            <person name="Levine S."/>
            <person name="Lewis D."/>
            <person name="Lewis T."/>
            <person name="Lindblad-toh K."/>
            <person name="Liu X."/>
            <person name="Lokyitsang T."/>
            <person name="Lokyitsang Y."/>
            <person name="Lucien O."/>
            <person name="Lui A."/>
            <person name="Ma L.J."/>
            <person name="Mabbitt R."/>
            <person name="Macdonald J."/>
            <person name="Maclean C."/>
            <person name="Major J."/>
            <person name="Manning J."/>
            <person name="Marabella R."/>
            <person name="Maru K."/>
            <person name="Matthews C."/>
            <person name="Mauceli E."/>
            <person name="Mccarthy M."/>
            <person name="Mcdonough S."/>
            <person name="Mcghee T."/>
            <person name="Meldrim J."/>
            <person name="Meneus L."/>
            <person name="Mesirov J."/>
            <person name="Mihalev A."/>
            <person name="Mihova T."/>
            <person name="Mikkelsen T."/>
            <person name="Mlenga V."/>
            <person name="Moru K."/>
            <person name="Mozes J."/>
            <person name="Mulrain L."/>
            <person name="Munson G."/>
            <person name="Naylor J."/>
            <person name="Newes C."/>
            <person name="Nguyen C."/>
            <person name="Nguyen N."/>
            <person name="Nguyen T."/>
            <person name="Nicol R."/>
            <person name="Nielsen C."/>
            <person name="Nizzari M."/>
            <person name="Norbu C."/>
            <person name="Norbu N."/>
            <person name="O'donnell P."/>
            <person name="Okoawo O."/>
            <person name="O'leary S."/>
            <person name="Omotosho B."/>
            <person name="O'neill K."/>
            <person name="Osman S."/>
            <person name="Parker S."/>
            <person name="Perrin D."/>
            <person name="Phunkhang P."/>
            <person name="Piqani B."/>
            <person name="Purcell S."/>
            <person name="Rachupka T."/>
            <person name="Ramasamy U."/>
            <person name="Rameau R."/>
            <person name="Ray V."/>
            <person name="Raymond C."/>
            <person name="Retta R."/>
            <person name="Richardson S."/>
            <person name="Rise C."/>
            <person name="Rodriguez J."/>
            <person name="Rogers J."/>
            <person name="Rogov P."/>
            <person name="Rutman M."/>
            <person name="Schupbach R."/>
            <person name="Seaman C."/>
            <person name="Settipalli S."/>
            <person name="Sharpe T."/>
            <person name="Sheridan J."/>
            <person name="Sherpa N."/>
            <person name="Shi J."/>
            <person name="Smirnov S."/>
            <person name="Smith C."/>
            <person name="Sougnez C."/>
            <person name="Spencer B."/>
            <person name="Stalker J."/>
            <person name="Stange-thomann N."/>
            <person name="Stavropoulos S."/>
            <person name="Stetson K."/>
            <person name="Stone C."/>
            <person name="Stone S."/>
            <person name="Stubbs M."/>
            <person name="Talamas J."/>
            <person name="Tchuinga P."/>
            <person name="Tenzing P."/>
            <person name="Tesfaye S."/>
            <person name="Theodore J."/>
            <person name="Thoulutsang Y."/>
            <person name="Topham K."/>
            <person name="Towey S."/>
            <person name="Tsamla T."/>
            <person name="Tsomo N."/>
            <person name="Vallee D."/>
            <person name="Vassiliev H."/>
            <person name="Venkataraman V."/>
            <person name="Vinson J."/>
            <person name="Vo A."/>
            <person name="Wade C."/>
            <person name="Wang S."/>
            <person name="Wangchuk T."/>
            <person name="Wangdi T."/>
            <person name="Whittaker C."/>
            <person name="Wilkinson J."/>
            <person name="Wu Y."/>
            <person name="Wyman D."/>
            <person name="Yadav S."/>
            <person name="Yang S."/>
            <person name="Yang X."/>
            <person name="Yeager S."/>
            <person name="Yee E."/>
            <person name="Young G."/>
            <person name="Zainoun J."/>
            <person name="Zembeck L."/>
            <person name="Zimmer A."/>
            <person name="Zody M."/>
            <person name="Lander E."/>
        </authorList>
    </citation>
    <scope>NUCLEOTIDE SEQUENCE [LARGE SCALE GENOMIC DNA]</scope>
</reference>
<evidence type="ECO:0000313" key="30">
    <source>
        <dbReference type="Ensembl" id="ENSCSAVP00000010697.1"/>
    </source>
</evidence>
<keyword evidence="20 26" id="KW-0472">Membrane</keyword>
<keyword evidence="31" id="KW-1185">Reference proteome</keyword>
<comment type="similarity">
    <text evidence="5">Belongs to the protein kinase superfamily. AGC Ser/Thr protein kinase family.</text>
</comment>
<feature type="transmembrane region" description="Helical" evidence="26">
    <location>
        <begin position="903"/>
        <end position="929"/>
    </location>
</feature>
<dbReference type="FunFam" id="3.30.200.20:FF:000072">
    <property type="entry name" value="Rho-associated protein kinase 2"/>
    <property type="match status" value="1"/>
</dbReference>
<keyword evidence="10" id="KW-0597">Phosphoprotein</keyword>
<keyword evidence="18" id="KW-0460">Magnesium</keyword>
<dbReference type="GO" id="GO:0031267">
    <property type="term" value="F:small GTPase binding"/>
    <property type="evidence" value="ECO:0007669"/>
    <property type="project" value="InterPro"/>
</dbReference>
<feature type="domain" description="AGC-kinase C-terminal" evidence="28">
    <location>
        <begin position="341"/>
        <end position="411"/>
    </location>
</feature>
<dbReference type="Pfam" id="PF08912">
    <property type="entry name" value="Rho_Binding"/>
    <property type="match status" value="1"/>
</dbReference>
<evidence type="ECO:0000256" key="25">
    <source>
        <dbReference type="SAM" id="MobiDB-lite"/>
    </source>
</evidence>
<evidence type="ECO:0000256" key="5">
    <source>
        <dbReference type="ARBA" id="ARBA00009903"/>
    </source>
</evidence>
<dbReference type="InterPro" id="IPR008271">
    <property type="entry name" value="Ser/Thr_kinase_AS"/>
</dbReference>
<dbReference type="Gene3D" id="2.30.29.30">
    <property type="entry name" value="Pleckstrin-homology domain (PH domain)/Phosphotyrosine-binding domain (PTB)"/>
    <property type="match status" value="1"/>
</dbReference>
<dbReference type="SUPFAM" id="SSF103652">
    <property type="entry name" value="G protein-binding domain"/>
    <property type="match status" value="1"/>
</dbReference>
<evidence type="ECO:0000256" key="14">
    <source>
        <dbReference type="ARBA" id="ARBA00022771"/>
    </source>
</evidence>
<feature type="compositionally biased region" description="Basic and acidic residues" evidence="25">
    <location>
        <begin position="466"/>
        <end position="512"/>
    </location>
</feature>
<evidence type="ECO:0000256" key="7">
    <source>
        <dbReference type="ARBA" id="ARBA00022475"/>
    </source>
</evidence>
<dbReference type="SUPFAM" id="SSF56112">
    <property type="entry name" value="Protein kinase-like (PK-like)"/>
    <property type="match status" value="1"/>
</dbReference>
<dbReference type="GO" id="GO:0048598">
    <property type="term" value="P:embryonic morphogenesis"/>
    <property type="evidence" value="ECO:0007669"/>
    <property type="project" value="TreeGrafter"/>
</dbReference>
<dbReference type="FunFam" id="2.30.29.30:FF:000308">
    <property type="entry name" value="Rho-associated protein kinase 1"/>
    <property type="match status" value="1"/>
</dbReference>
<feature type="coiled-coil region" evidence="24">
    <location>
        <begin position="926"/>
        <end position="953"/>
    </location>
</feature>
<dbReference type="OMA" id="KELEEEX"/>
<feature type="region of interest" description="Disordered" evidence="25">
    <location>
        <begin position="451"/>
        <end position="512"/>
    </location>
</feature>
<dbReference type="SMART" id="SM00220">
    <property type="entry name" value="S_TKc"/>
    <property type="match status" value="1"/>
</dbReference>
<feature type="transmembrane region" description="Helical" evidence="26">
    <location>
        <begin position="878"/>
        <end position="896"/>
    </location>
</feature>
<dbReference type="GO" id="GO:0030866">
    <property type="term" value="P:cortical actin cytoskeleton organization"/>
    <property type="evidence" value="ECO:0007669"/>
    <property type="project" value="TreeGrafter"/>
</dbReference>
<dbReference type="CDD" id="cd05596">
    <property type="entry name" value="STKc_ROCK"/>
    <property type="match status" value="1"/>
</dbReference>
<dbReference type="PROSITE" id="PS51285">
    <property type="entry name" value="AGC_KINASE_CTER"/>
    <property type="match status" value="1"/>
</dbReference>
<dbReference type="GO" id="GO:0012505">
    <property type="term" value="C:endomembrane system"/>
    <property type="evidence" value="ECO:0007669"/>
    <property type="project" value="UniProtKB-SubCell"/>
</dbReference>
<evidence type="ECO:0000256" key="19">
    <source>
        <dbReference type="ARBA" id="ARBA00023054"/>
    </source>
</evidence>
<evidence type="ECO:0000256" key="11">
    <source>
        <dbReference type="ARBA" id="ARBA00022679"/>
    </source>
</evidence>
<evidence type="ECO:0000256" key="2">
    <source>
        <dbReference type="ARBA" id="ARBA00004184"/>
    </source>
</evidence>
<evidence type="ECO:0000256" key="26">
    <source>
        <dbReference type="SAM" id="Phobius"/>
    </source>
</evidence>
<organism evidence="30 31">
    <name type="scientific">Ciona savignyi</name>
    <name type="common">Pacific transparent sea squirt</name>
    <dbReference type="NCBI Taxonomy" id="51511"/>
    <lineage>
        <taxon>Eukaryota</taxon>
        <taxon>Metazoa</taxon>
        <taxon>Chordata</taxon>
        <taxon>Tunicata</taxon>
        <taxon>Ascidiacea</taxon>
        <taxon>Phlebobranchia</taxon>
        <taxon>Cionidae</taxon>
        <taxon>Ciona</taxon>
    </lineage>
</organism>
<evidence type="ECO:0000256" key="20">
    <source>
        <dbReference type="ARBA" id="ARBA00023136"/>
    </source>
</evidence>
<keyword evidence="16" id="KW-0862">Zinc</keyword>
<name>H2YZD5_CIOSA</name>
<dbReference type="GO" id="GO:0072518">
    <property type="term" value="F:Rho-dependent protein serine/threonine kinase activity"/>
    <property type="evidence" value="ECO:0007669"/>
    <property type="project" value="TreeGrafter"/>
</dbReference>
<comment type="cofactor">
    <cofactor evidence="1">
        <name>Mg(2+)</name>
        <dbReference type="ChEBI" id="CHEBI:18420"/>
    </cofactor>
</comment>
<evidence type="ECO:0000256" key="15">
    <source>
        <dbReference type="ARBA" id="ARBA00022777"/>
    </source>
</evidence>
<keyword evidence="19 22" id="KW-0175">Coiled coil</keyword>
<sequence length="1349" mass="155460">MKMGDKEEYNQRKKELAQLVLTSQSKISTDSLLDSITALVTDLDVPGLKKNKNVESFLNRCEYFVQTVRKKRMKATDFDVVKVIGRGAFGEVQLVRHKPTKLVYAMKLLSKVEMIKRSESAFFWEERDIMAHANSEWVVRLEHSFQDDKYLYMVMEFMPGGDLVNLMSNYDVPEHWARFYTAEVVLALEAIHSMGYIHRDVKPDNMLLDKHGHLKLADFGTCMKMNENGMVRSDTAVGTPDYISPEVLKSQGGDGHYGRECDWWSVGVFLYEMLVGDTPFYADSLVGTYGKIMDHKNSLQFPDDVEMSNNAKQLICGFLTDRKDRLGNNGVDQIRTQSFFKNDQWTFDTLRDTVAPVVPELVGDTDTRNFDDIEDEKNDPENFPAPKAFVGNHLPFIGFTYSSDAISISSGGYWEVTIECCIMKSYESEKLRIKLKNLENQLKQEVKRRESIQNKYDETSTMLESASRDMESGRESRRAKESELRQLERDNALLTHKQQESQRKADIETEKRKKVEADLSVLSRQLEDQRTQYAELKKSESNARSDQLRLDDLHRKLKTEQDSVAKLKKTLQESKKANTELESQNMELRDRATNVDDRLKSLDREKMRVDSLLQQEKTQGQNRITDLQGESLTWVYPNTNTKLMKLSGLYRRLQLEVQRSKEQIKKVENERKQAQDKLSTLERSKTSMQFEMRTMQQKWEKESTEHRNTLASLDARNRKYASIEGAKSEAMKALERQISHDKESRANLEKEVNDLRKKITLLEYDLQEAGKSHKQTIAAKEKLDVEVSPCLGASLLSGCHEPLISRLVGYQEQQSKTKLQADINNLKSEIIGLKASESQLQKVRSTPSGGFAMICLKERQNIDGQMRELQDQLEAEQYFSVCMLCLYFSVCCVYVCKFVVSMFLGMLFLCLYVVSMFIVVLCLCLYTLYKTQVRELKEEKEELEKKGKDELYDFGVIKDERDSLQAELSAVLNKADEEQVTRRETEGELAVAEKLRLQIELELRDAKDLSRTHVDTLRADNRALEEKANALETQVEDIRKEKETWSKKLESANEEIEALKQTALQVATMKAGYEKSLNQEKMLKLQAVNKLAEILNRKQNTFKDKGKKVLDALRKKEKECRRLLQELEQEKKKLGSITTKFQQDMDDLHASLAEESARCTELQMMLDSKDADIEVLHNHMQNTATSMDAVSMYSDGDENAHGEPTNTGWLSIPNKTNIKRHGYWKKQYVVVSKRKILFYDSEQDKEVSNPCMVIDLEKLFHVRPVTPAEAMRAKPDEIPLIFQLLYANEGEARRDPEQALPEIADHTKHTAGRISHKGHSFIPIMYHLPTNCEVCPKPLWHMFKSPPAI</sequence>
<keyword evidence="15" id="KW-0418">Kinase</keyword>
<dbReference type="Proteomes" id="UP000007875">
    <property type="component" value="Unassembled WGS sequence"/>
</dbReference>
<feature type="binding site" evidence="23">
    <location>
        <position position="107"/>
    </location>
    <ligand>
        <name>ATP</name>
        <dbReference type="ChEBI" id="CHEBI:30616"/>
    </ligand>
</feature>
<dbReference type="PROSITE" id="PS51859">
    <property type="entry name" value="RHO_BD"/>
    <property type="match status" value="1"/>
</dbReference>
<dbReference type="EC" id="2.7.11.1" evidence="6"/>
<protein>
    <recommendedName>
        <fullName evidence="6">non-specific serine/threonine protein kinase</fullName>
        <ecNumber evidence="6">2.7.11.1</ecNumber>
    </recommendedName>
</protein>
<dbReference type="InterPro" id="IPR011009">
    <property type="entry name" value="Kinase-like_dom_sf"/>
</dbReference>
<dbReference type="InterPro" id="IPR050839">
    <property type="entry name" value="Rho-assoc_Ser/Thr_Kinase"/>
</dbReference>
<dbReference type="PANTHER" id="PTHR22988">
    <property type="entry name" value="MYOTONIC DYSTROPHY S/T KINASE-RELATED"/>
    <property type="match status" value="1"/>
</dbReference>
<dbReference type="PROSITE" id="PS00107">
    <property type="entry name" value="PROTEIN_KINASE_ATP"/>
    <property type="match status" value="1"/>
</dbReference>
<dbReference type="PROSITE" id="PS50011">
    <property type="entry name" value="PROTEIN_KINASE_DOM"/>
    <property type="match status" value="1"/>
</dbReference>
<dbReference type="FunFam" id="1.20.5.730:FF:000001">
    <property type="entry name" value="rho-associated protein kinase 2"/>
    <property type="match status" value="1"/>
</dbReference>
<keyword evidence="11" id="KW-0808">Transferase</keyword>
<keyword evidence="12" id="KW-0479">Metal-binding</keyword>
<dbReference type="GO" id="GO:0005737">
    <property type="term" value="C:cytoplasm"/>
    <property type="evidence" value="ECO:0007669"/>
    <property type="project" value="TreeGrafter"/>
</dbReference>
<feature type="coiled-coil region" evidence="24">
    <location>
        <begin position="992"/>
        <end position="1069"/>
    </location>
</feature>
<comment type="subcellular location">
    <subcellularLocation>
        <location evidence="3">Cell membrane</location>
    </subcellularLocation>
    <subcellularLocation>
        <location evidence="4">Cytoplasm</location>
        <location evidence="4">Cytoskeleton</location>
    </subcellularLocation>
    <subcellularLocation>
        <location evidence="2">Endomembrane system</location>
        <topology evidence="2">Peripheral membrane protein</topology>
    </subcellularLocation>
</comment>
<dbReference type="Gene3D" id="1.20.5.730">
    <property type="entry name" value="Single helix bin"/>
    <property type="match status" value="1"/>
</dbReference>
<dbReference type="GeneTree" id="ENSGT01030000234517"/>
<dbReference type="InParanoid" id="H2YZD5"/>
<dbReference type="Ensembl" id="ENSCSAVT00000010827.1">
    <property type="protein sequence ID" value="ENSCSAVP00000010697.1"/>
    <property type="gene ID" value="ENSCSAVG00000006277.1"/>
</dbReference>
<evidence type="ECO:0000256" key="17">
    <source>
        <dbReference type="ARBA" id="ARBA00022840"/>
    </source>
</evidence>
<evidence type="ECO:0000256" key="8">
    <source>
        <dbReference type="ARBA" id="ARBA00022490"/>
    </source>
</evidence>
<dbReference type="GO" id="GO:0031032">
    <property type="term" value="P:actomyosin structure organization"/>
    <property type="evidence" value="ECO:0007669"/>
    <property type="project" value="TreeGrafter"/>
</dbReference>
<dbReference type="InterPro" id="IPR015008">
    <property type="entry name" value="ROCK_Rho-bd_dom"/>
</dbReference>
<dbReference type="SMART" id="SM00133">
    <property type="entry name" value="S_TK_X"/>
    <property type="match status" value="1"/>
</dbReference>
<evidence type="ECO:0000259" key="27">
    <source>
        <dbReference type="PROSITE" id="PS50011"/>
    </source>
</evidence>
<evidence type="ECO:0000256" key="3">
    <source>
        <dbReference type="ARBA" id="ARBA00004236"/>
    </source>
</evidence>
<keyword evidence="9" id="KW-0723">Serine/threonine-protein kinase</keyword>
<dbReference type="SUPFAM" id="SSF50729">
    <property type="entry name" value="PH domain-like"/>
    <property type="match status" value="1"/>
</dbReference>
<dbReference type="Gene3D" id="3.30.200.20">
    <property type="entry name" value="Phosphorylase Kinase, domain 1"/>
    <property type="match status" value="1"/>
</dbReference>
<dbReference type="InterPro" id="IPR011993">
    <property type="entry name" value="PH-like_dom_sf"/>
</dbReference>
<reference evidence="30" key="3">
    <citation type="submission" date="2025-09" db="UniProtKB">
        <authorList>
            <consortium name="Ensembl"/>
        </authorList>
    </citation>
    <scope>IDENTIFICATION</scope>
</reference>
<keyword evidence="13 23" id="KW-0547">Nucleotide-binding</keyword>
<dbReference type="GO" id="GO:1901888">
    <property type="term" value="P:regulation of cell junction assembly"/>
    <property type="evidence" value="ECO:0007669"/>
    <property type="project" value="TreeGrafter"/>
</dbReference>
<evidence type="ECO:0000313" key="31">
    <source>
        <dbReference type="Proteomes" id="UP000007875"/>
    </source>
</evidence>
<keyword evidence="7" id="KW-1003">Cell membrane</keyword>
<keyword evidence="8" id="KW-0963">Cytoplasm</keyword>
<reference evidence="30" key="2">
    <citation type="submission" date="2025-08" db="UniProtKB">
        <authorList>
            <consortium name="Ensembl"/>
        </authorList>
    </citation>
    <scope>IDENTIFICATION</scope>
</reference>
<keyword evidence="14" id="KW-0863">Zinc-finger</keyword>
<evidence type="ECO:0000256" key="12">
    <source>
        <dbReference type="ARBA" id="ARBA00022723"/>
    </source>
</evidence>
<dbReference type="Pfam" id="PF25346">
    <property type="entry name" value="PH_MRCK"/>
    <property type="match status" value="1"/>
</dbReference>
<dbReference type="PANTHER" id="PTHR22988:SF73">
    <property type="entry name" value="RHO-ASSOCIATED PROTEIN KINASE"/>
    <property type="match status" value="1"/>
</dbReference>
<dbReference type="GO" id="GO:0005524">
    <property type="term" value="F:ATP binding"/>
    <property type="evidence" value="ECO:0007669"/>
    <property type="project" value="UniProtKB-UniRule"/>
</dbReference>
<dbReference type="GO" id="GO:0007266">
    <property type="term" value="P:Rho protein signal transduction"/>
    <property type="evidence" value="ECO:0007669"/>
    <property type="project" value="UniProtKB-UniRule"/>
</dbReference>
<dbReference type="STRING" id="51511.ENSCSAVP00000010697"/>